<organism evidence="1 2">
    <name type="scientific">Christensenella minuta</name>
    <dbReference type="NCBI Taxonomy" id="626937"/>
    <lineage>
        <taxon>Bacteria</taxon>
        <taxon>Bacillati</taxon>
        <taxon>Bacillota</taxon>
        <taxon>Clostridia</taxon>
        <taxon>Christensenellales</taxon>
        <taxon>Christensenellaceae</taxon>
        <taxon>Christensenella</taxon>
    </lineage>
</organism>
<comment type="caution">
    <text evidence="1">The sequence shown here is derived from an EMBL/GenBank/DDBJ whole genome shotgun (WGS) entry which is preliminary data.</text>
</comment>
<gene>
    <name evidence="1" type="ORF">HMPREF3293_00525</name>
</gene>
<evidence type="ECO:0000313" key="1">
    <source>
        <dbReference type="EMBL" id="KXK66694.1"/>
    </source>
</evidence>
<keyword evidence="2" id="KW-1185">Reference proteome</keyword>
<evidence type="ECO:0000313" key="2">
    <source>
        <dbReference type="Proteomes" id="UP000070366"/>
    </source>
</evidence>
<dbReference type="SUPFAM" id="SSF102405">
    <property type="entry name" value="MCP/YpsA-like"/>
    <property type="match status" value="1"/>
</dbReference>
<dbReference type="Proteomes" id="UP000070366">
    <property type="component" value="Unassembled WGS sequence"/>
</dbReference>
<accession>A0A136Q7Y3</accession>
<sequence>MKGAQKMIENTGCSFIDNLSNNDYEHNSSFFYKIADALRHTFMYLYSIGIERYTLMDNSETNLYFVQILENALFDAELEKPKLYLFSPCKDYVWEKSHESKAVKLIVDEVVYIRKRATNDPAVFDMTYQAVINESGILFLMDKNRDSEYYKYAVKKGKTIYLLNPVDKEFTIENVRESRGCRNLQKAIFANSDIEREHVEYERQLEREVEKAFLVEMRGILQPKISHEQNKLLSKQHYPKIASIDEKCNLLDSIIQLNDETINQHYWNWKNEDDILNDLLAEATDGKQGKIETVKSRADNYWKILKQAIFAKQRIIERNKRK</sequence>
<dbReference type="RefSeq" id="WP_156515155.1">
    <property type="nucleotide sequence ID" value="NZ_LWGY01000042.1"/>
</dbReference>
<reference evidence="1 2" key="1">
    <citation type="submission" date="2016-02" db="EMBL/GenBank/DDBJ databases">
        <authorList>
            <person name="Wen L."/>
            <person name="He K."/>
            <person name="Yang H."/>
        </authorList>
    </citation>
    <scope>NUCLEOTIDE SEQUENCE [LARGE SCALE GENOMIC DNA]</scope>
    <source>
        <strain evidence="1 2">DSM 22607</strain>
    </source>
</reference>
<dbReference type="STRING" id="626937.HMPREF3293_00525"/>
<protein>
    <submittedName>
        <fullName evidence="1">Uncharacterized protein</fullName>
    </submittedName>
</protein>
<dbReference type="EMBL" id="LSZW01000035">
    <property type="protein sequence ID" value="KXK66694.1"/>
    <property type="molecule type" value="Genomic_DNA"/>
</dbReference>
<name>A0A136Q7Y3_9FIRM</name>
<dbReference type="AlphaFoldDB" id="A0A136Q7Y3"/>
<proteinExistence type="predicted"/>